<dbReference type="PANTHER" id="PTHR43772:SF2">
    <property type="entry name" value="PUTATIVE (AFU_ORTHOLOGUE AFUA_2G04480)-RELATED"/>
    <property type="match status" value="1"/>
</dbReference>
<keyword evidence="4" id="KW-0119">Carbohydrate metabolism</keyword>
<dbReference type="AlphaFoldDB" id="A0A5M9HX48"/>
<dbReference type="OrthoDB" id="9801455at2"/>
<dbReference type="InterPro" id="IPR006710">
    <property type="entry name" value="Glyco_hydro_43"/>
</dbReference>
<evidence type="ECO:0000313" key="9">
    <source>
        <dbReference type="Proteomes" id="UP000322025"/>
    </source>
</evidence>
<dbReference type="GO" id="GO:0045493">
    <property type="term" value="P:xylan catabolic process"/>
    <property type="evidence" value="ECO:0007669"/>
    <property type="project" value="UniProtKB-KW"/>
</dbReference>
<accession>A0A5M9HX48</accession>
<keyword evidence="2" id="KW-0624">Polysaccharide degradation</keyword>
<evidence type="ECO:0000256" key="2">
    <source>
        <dbReference type="ARBA" id="ARBA00022651"/>
    </source>
</evidence>
<feature type="site" description="Important for catalytic activity, responsible for pKa modulation of the active site Glu and correct orientation of both the proton donor and substrate" evidence="6">
    <location>
        <position position="144"/>
    </location>
</feature>
<comment type="caution">
    <text evidence="8">The sequence shown here is derived from an EMBL/GenBank/DDBJ whole genome shotgun (WGS) entry which is preliminary data.</text>
</comment>
<evidence type="ECO:0000256" key="5">
    <source>
        <dbReference type="ARBA" id="ARBA00023295"/>
    </source>
</evidence>
<dbReference type="Pfam" id="PF04616">
    <property type="entry name" value="Glyco_hydro_43"/>
    <property type="match status" value="1"/>
</dbReference>
<dbReference type="Proteomes" id="UP000322025">
    <property type="component" value="Unassembled WGS sequence"/>
</dbReference>
<keyword evidence="2" id="KW-0858">Xylan degradation</keyword>
<dbReference type="Gene3D" id="2.115.10.20">
    <property type="entry name" value="Glycosyl hydrolase domain, family 43"/>
    <property type="match status" value="1"/>
</dbReference>
<evidence type="ECO:0000313" key="8">
    <source>
        <dbReference type="EMBL" id="KAA8501318.1"/>
    </source>
</evidence>
<sequence>MKGQAFNPYLPEYEYIPDGEPYVFGDRVYVYGSHDRFGAPMFCMNDYVCWSAPADDLSDWRYEGVIYRKNQDPKNRLGVRLLFAPDITQGSDGRYYLYYAFDFMGIMGVAVSDSPTGPFEFYGHVQYADGIVWGRKKGDSFPFDPGVFVDDDGKIYLYSGFYTPVPGIVTGFRSLEFKGGYVLELEPDMKTIRKPEKLLFPKEGPGSFAGHEFFEASSMRKYNGKYYFVYSSRHNHELCYAVSDSPTEGFRFGGTLVSNGDLFLNGNEDESHASNYIGNTHGGLLYLNGKYYIFYHRHTNRSSYARQACAEELVMDENGMFQQAEMTSCGLNGKPLKGVGTYPARIACNLWSKDGTGRYDCKNPKKAFSNHPYFTQDKKDGDESARQYIANMRDGAVAGFKYFEMGEARNISVELAGIAWGKMQVSEKQDFTIINSEIQVNNPTGEYRTYQAELNTGVGKYALYFRYQGEGKIDFMKFTLF</sequence>
<name>A0A5M9HX48_9FIRM</name>
<keyword evidence="3 7" id="KW-0378">Hydrolase</keyword>
<dbReference type="SUPFAM" id="SSF75005">
    <property type="entry name" value="Arabinanase/levansucrase/invertase"/>
    <property type="match status" value="1"/>
</dbReference>
<protein>
    <submittedName>
        <fullName evidence="8">Family 43 glycosylhydrolase</fullName>
    </submittedName>
</protein>
<dbReference type="Gene3D" id="2.60.120.260">
    <property type="entry name" value="Galactose-binding domain-like"/>
    <property type="match status" value="1"/>
</dbReference>
<dbReference type="EMBL" id="VMSO01000010">
    <property type="protein sequence ID" value="KAA8501318.1"/>
    <property type="molecule type" value="Genomic_DNA"/>
</dbReference>
<evidence type="ECO:0000256" key="7">
    <source>
        <dbReference type="RuleBase" id="RU361187"/>
    </source>
</evidence>
<organism evidence="8 9">
    <name type="scientific">Mediterraneibacter catenae</name>
    <dbReference type="NCBI Taxonomy" id="2594882"/>
    <lineage>
        <taxon>Bacteria</taxon>
        <taxon>Bacillati</taxon>
        <taxon>Bacillota</taxon>
        <taxon>Clostridia</taxon>
        <taxon>Lachnospirales</taxon>
        <taxon>Lachnospiraceae</taxon>
        <taxon>Mediterraneibacter</taxon>
    </lineage>
</organism>
<evidence type="ECO:0000256" key="4">
    <source>
        <dbReference type="ARBA" id="ARBA00023277"/>
    </source>
</evidence>
<evidence type="ECO:0000256" key="1">
    <source>
        <dbReference type="ARBA" id="ARBA00009865"/>
    </source>
</evidence>
<evidence type="ECO:0000256" key="6">
    <source>
        <dbReference type="PIRSR" id="PIRSR606710-2"/>
    </source>
</evidence>
<dbReference type="InterPro" id="IPR023296">
    <property type="entry name" value="Glyco_hydro_beta-prop_sf"/>
</dbReference>
<dbReference type="RefSeq" id="WP_150310945.1">
    <property type="nucleotide sequence ID" value="NZ_VMSO01000010.1"/>
</dbReference>
<gene>
    <name evidence="8" type="ORF">FNY66_09440</name>
</gene>
<dbReference type="GO" id="GO:0004553">
    <property type="term" value="F:hydrolase activity, hydrolyzing O-glycosyl compounds"/>
    <property type="evidence" value="ECO:0007669"/>
    <property type="project" value="InterPro"/>
</dbReference>
<keyword evidence="5 7" id="KW-0326">Glycosidase</keyword>
<evidence type="ECO:0000256" key="3">
    <source>
        <dbReference type="ARBA" id="ARBA00022801"/>
    </source>
</evidence>
<reference evidence="8" key="1">
    <citation type="submission" date="2019-07" db="EMBL/GenBank/DDBJ databases">
        <authorList>
            <person name="Wongkuna S."/>
            <person name="Scaria J."/>
        </authorList>
    </citation>
    <scope>NUCLEOTIDE SEQUENCE [LARGE SCALE GENOMIC DNA]</scope>
    <source>
        <strain evidence="8">SW178</strain>
    </source>
</reference>
<dbReference type="CDD" id="cd18620">
    <property type="entry name" value="GH43_XylA-like"/>
    <property type="match status" value="1"/>
</dbReference>
<dbReference type="InterPro" id="IPR052176">
    <property type="entry name" value="Glycosyl_Hydrlase_43_Enz"/>
</dbReference>
<proteinExistence type="inferred from homology"/>
<dbReference type="PANTHER" id="PTHR43772">
    <property type="entry name" value="ENDO-1,4-BETA-XYLANASE"/>
    <property type="match status" value="1"/>
</dbReference>
<keyword evidence="9" id="KW-1185">Reference proteome</keyword>
<comment type="similarity">
    <text evidence="1 7">Belongs to the glycosyl hydrolase 43 family.</text>
</comment>